<feature type="domain" description="GH84" evidence="3">
    <location>
        <begin position="95"/>
        <end position="370"/>
    </location>
</feature>
<evidence type="ECO:0000256" key="2">
    <source>
        <dbReference type="ARBA" id="ARBA00023295"/>
    </source>
</evidence>
<protein>
    <submittedName>
        <fullName evidence="4">Unannotated protein</fullName>
    </submittedName>
</protein>
<dbReference type="PANTHER" id="PTHR13170:SF16">
    <property type="entry name" value="PROTEIN O-GLCNACASE"/>
    <property type="match status" value="1"/>
</dbReference>
<gene>
    <name evidence="4" type="ORF">UFOPK3342_00765</name>
</gene>
<dbReference type="InterPro" id="IPR017853">
    <property type="entry name" value="GH"/>
</dbReference>
<sequence>MAISLKGASILQSEINDSFWAGRSHYDLNIEITVNKTSPIKAEGFILKATRTASHISATIGMDRESSFRYGLNSLVRWLQSDNETISVDDGPDFPIRGVVEGFYGKAWTHEQRLRGLKLCGDYNMNTYFLAPKDVPWQRFNWRAPFTSDFLKLTDELIQTGRLNAVAVAVCVSPGLSVKYSDQADVMAVVHRYKQLFDLGAKHFGLLWDDIDWELSYPEDIARYVSTAAAHADFTNRVWSELAKLDSQLILTVCPMHYSGRGNEPYLHDLGHALHPRINLMWTGRSICSEYLDISDAVIFERTALRPPLYWDNFPVNDGGLQKNLYIGPVRGREVGLHKYSAGLVSNPMLQFEMSQFPLFTIGDYLWNTTNYDPDKSWENALIHLVESPEDRMALRAFMRTSMGTVVGGDPAPDLRAEFRKGITAWRVGDLKTAGDVFIRAGDAMVKNHAYLRHLDFSRPLMILEISQWLEKYLIGAEVLISLGEILKACGFDSDKRCITGSSSEIAELAGLIERLQAHRKNLFGDQIEGPINELMAELGS</sequence>
<dbReference type="InterPro" id="IPR011496">
    <property type="entry name" value="O-GlcNAcase_cat"/>
</dbReference>
<dbReference type="Pfam" id="PF07555">
    <property type="entry name" value="NAGidase"/>
    <property type="match status" value="1"/>
</dbReference>
<dbReference type="SUPFAM" id="SSF51445">
    <property type="entry name" value="(Trans)glycosidases"/>
    <property type="match status" value="1"/>
</dbReference>
<keyword evidence="1" id="KW-0378">Hydrolase</keyword>
<dbReference type="GO" id="GO:0015929">
    <property type="term" value="F:hexosaminidase activity"/>
    <property type="evidence" value="ECO:0007669"/>
    <property type="project" value="UniProtKB-ARBA"/>
</dbReference>
<evidence type="ECO:0000313" key="4">
    <source>
        <dbReference type="EMBL" id="CAB4867201.1"/>
    </source>
</evidence>
<dbReference type="Gene3D" id="3.20.20.80">
    <property type="entry name" value="Glycosidases"/>
    <property type="match status" value="1"/>
</dbReference>
<accession>A0A6J7DA88</accession>
<dbReference type="PROSITE" id="PS52009">
    <property type="entry name" value="GH84"/>
    <property type="match status" value="1"/>
</dbReference>
<reference evidence="4" key="1">
    <citation type="submission" date="2020-05" db="EMBL/GenBank/DDBJ databases">
        <authorList>
            <person name="Chiriac C."/>
            <person name="Salcher M."/>
            <person name="Ghai R."/>
            <person name="Kavagutti S V."/>
        </authorList>
    </citation>
    <scope>NUCLEOTIDE SEQUENCE</scope>
</reference>
<proteinExistence type="predicted"/>
<organism evidence="4">
    <name type="scientific">freshwater metagenome</name>
    <dbReference type="NCBI Taxonomy" id="449393"/>
    <lineage>
        <taxon>unclassified sequences</taxon>
        <taxon>metagenomes</taxon>
        <taxon>ecological metagenomes</taxon>
    </lineage>
</organism>
<dbReference type="EMBL" id="CAFBLH010000020">
    <property type="protein sequence ID" value="CAB4867201.1"/>
    <property type="molecule type" value="Genomic_DNA"/>
</dbReference>
<dbReference type="PANTHER" id="PTHR13170">
    <property type="entry name" value="O-GLCNACASE"/>
    <property type="match status" value="1"/>
</dbReference>
<dbReference type="InterPro" id="IPR051822">
    <property type="entry name" value="Glycosyl_Hydrolase_84"/>
</dbReference>
<evidence type="ECO:0000259" key="3">
    <source>
        <dbReference type="PROSITE" id="PS52009"/>
    </source>
</evidence>
<dbReference type="AlphaFoldDB" id="A0A6J7DA88"/>
<keyword evidence="2" id="KW-0326">Glycosidase</keyword>
<dbReference type="GO" id="GO:1901135">
    <property type="term" value="P:carbohydrate derivative metabolic process"/>
    <property type="evidence" value="ECO:0007669"/>
    <property type="project" value="UniProtKB-ARBA"/>
</dbReference>
<name>A0A6J7DA88_9ZZZZ</name>
<evidence type="ECO:0000256" key="1">
    <source>
        <dbReference type="ARBA" id="ARBA00022801"/>
    </source>
</evidence>